<protein>
    <submittedName>
        <fullName evidence="2">Uncharacterized protein</fullName>
    </submittedName>
</protein>
<feature type="region of interest" description="Disordered" evidence="1">
    <location>
        <begin position="442"/>
        <end position="465"/>
    </location>
</feature>
<feature type="non-terminal residue" evidence="2">
    <location>
        <position position="625"/>
    </location>
</feature>
<feature type="compositionally biased region" description="Low complexity" evidence="1">
    <location>
        <begin position="252"/>
        <end position="270"/>
    </location>
</feature>
<dbReference type="OrthoDB" id="126917at2759"/>
<feature type="compositionally biased region" description="Basic and acidic residues" evidence="1">
    <location>
        <begin position="28"/>
        <end position="39"/>
    </location>
</feature>
<evidence type="ECO:0000256" key="1">
    <source>
        <dbReference type="SAM" id="MobiDB-lite"/>
    </source>
</evidence>
<dbReference type="Proteomes" id="UP000435112">
    <property type="component" value="Unassembled WGS sequence"/>
</dbReference>
<evidence type="ECO:0000313" key="3">
    <source>
        <dbReference type="Proteomes" id="UP000435112"/>
    </source>
</evidence>
<dbReference type="EMBL" id="QXFU01001560">
    <property type="protein sequence ID" value="KAE8999879.1"/>
    <property type="molecule type" value="Genomic_DNA"/>
</dbReference>
<feature type="compositionally biased region" description="Low complexity" evidence="1">
    <location>
        <begin position="214"/>
        <end position="229"/>
    </location>
</feature>
<evidence type="ECO:0000313" key="2">
    <source>
        <dbReference type="EMBL" id="KAE8999879.1"/>
    </source>
</evidence>
<name>A0A6A3JYD0_9STRA</name>
<proteinExistence type="predicted"/>
<comment type="caution">
    <text evidence="2">The sequence shown here is derived from an EMBL/GenBank/DDBJ whole genome shotgun (WGS) entry which is preliminary data.</text>
</comment>
<feature type="compositionally biased region" description="Low complexity" evidence="1">
    <location>
        <begin position="196"/>
        <end position="207"/>
    </location>
</feature>
<sequence length="625" mass="67963">MPPKRSVRSAKAPSKPRAVGPKTRAAKAKHDSSALKEATETAEEAVRSCGSTPEGERRSRSRSKTPEAAPGKEESPQPQSERRKPRFDWTANLENCTLVVHSGESSPEGSENAAKDEQLAASGVSNSPPFPTAPSEQGAGDIGPIDDDKQVGDNTTIADTEAVAGMSPSDTAGSKPKADPPVKRLTLAQGRERAQASKAASAKAGEASAKKRAAPSSSPRGSSSKLFSDSESENEEGTIREDREVSNDLDEQQQYQAAASASHARQSAVATAVRSSSGGGASYPQGYFPPEPGTGAPALLEKLTAPRGLIGGYTSRGSYERALVEKEPLFLGDIEVARCVLLAPHKLTLKEFTTLRKKPEDKGGLHPVWGFHWVKPNENMTWNEVEDLFWRYVQRKGYSDQEYKELREDRTLSAILDMRELRIEFAQLVSKRKLRPKMDELKQEARAKAREERGRGPAVVSHDHGYEPEATQPYAGGPSQVVALQQEEIRLLRDRVYALEIALGVGLGGEAASRAGQPGAVERLHAGVASLFRETRDLHGRVDRRADLSSYDSLRSQLAGLRAELHGHAPQQQPHSYQVQFDQGSYGAPAYAAPMYAAPSYDQRAYQAPYRDPTPRFEELRSSPL</sequence>
<dbReference type="AlphaFoldDB" id="A0A6A3JYD0"/>
<feature type="region of interest" description="Disordered" evidence="1">
    <location>
        <begin position="1"/>
        <end position="295"/>
    </location>
</feature>
<feature type="compositionally biased region" description="Basic and acidic residues" evidence="1">
    <location>
        <begin position="237"/>
        <end position="246"/>
    </location>
</feature>
<reference evidence="2 3" key="1">
    <citation type="submission" date="2018-09" db="EMBL/GenBank/DDBJ databases">
        <title>Genomic investigation of the strawberry pathogen Phytophthora fragariae indicates pathogenicity is determined by transcriptional variation in three key races.</title>
        <authorList>
            <person name="Adams T.M."/>
            <person name="Armitage A.D."/>
            <person name="Sobczyk M.K."/>
            <person name="Bates H.J."/>
            <person name="Dunwell J.M."/>
            <person name="Nellist C.F."/>
            <person name="Harrison R.J."/>
        </authorList>
    </citation>
    <scope>NUCLEOTIDE SEQUENCE [LARGE SCALE GENOMIC DNA]</scope>
    <source>
        <strain evidence="2 3">SCRP324</strain>
    </source>
</reference>
<gene>
    <name evidence="2" type="ORF">PR002_g18331</name>
</gene>
<accession>A0A6A3JYD0</accession>
<organism evidence="2 3">
    <name type="scientific">Phytophthora rubi</name>
    <dbReference type="NCBI Taxonomy" id="129364"/>
    <lineage>
        <taxon>Eukaryota</taxon>
        <taxon>Sar</taxon>
        <taxon>Stramenopiles</taxon>
        <taxon>Oomycota</taxon>
        <taxon>Peronosporomycetes</taxon>
        <taxon>Peronosporales</taxon>
        <taxon>Peronosporaceae</taxon>
        <taxon>Phytophthora</taxon>
    </lineage>
</organism>